<reference evidence="14" key="1">
    <citation type="submission" date="2021-03" db="EMBL/GenBank/DDBJ databases">
        <title>novel species isolated from a fishpond in China.</title>
        <authorList>
            <person name="Lu H."/>
            <person name="Cai Z."/>
        </authorList>
    </citation>
    <scope>NUCLEOTIDE SEQUENCE</scope>
    <source>
        <strain evidence="14">JCM 30855</strain>
    </source>
</reference>
<evidence type="ECO:0000256" key="2">
    <source>
        <dbReference type="ARBA" id="ARBA00004377"/>
    </source>
</evidence>
<proteinExistence type="inferred from homology"/>
<gene>
    <name evidence="14" type="primary">ccmD</name>
    <name evidence="14" type="ORF">J0A66_13930</name>
</gene>
<dbReference type="NCBIfam" id="TIGR03141">
    <property type="entry name" value="cytochro_ccmD"/>
    <property type="match status" value="1"/>
</dbReference>
<evidence type="ECO:0000256" key="13">
    <source>
        <dbReference type="SAM" id="MobiDB-lite"/>
    </source>
</evidence>
<organism evidence="14 15">
    <name type="scientific">Bowmanella dokdonensis</name>
    <dbReference type="NCBI Taxonomy" id="751969"/>
    <lineage>
        <taxon>Bacteria</taxon>
        <taxon>Pseudomonadati</taxon>
        <taxon>Pseudomonadota</taxon>
        <taxon>Gammaproteobacteria</taxon>
        <taxon>Alteromonadales</taxon>
        <taxon>Alteromonadaceae</taxon>
        <taxon>Bowmanella</taxon>
    </lineage>
</organism>
<dbReference type="PANTHER" id="PTHR37531">
    <property type="entry name" value="HEME EXPORTER PROTEIN D"/>
    <property type="match status" value="1"/>
</dbReference>
<evidence type="ECO:0000256" key="11">
    <source>
        <dbReference type="ARBA" id="ARBA00023136"/>
    </source>
</evidence>
<evidence type="ECO:0000256" key="1">
    <source>
        <dbReference type="ARBA" id="ARBA00002442"/>
    </source>
</evidence>
<evidence type="ECO:0000256" key="3">
    <source>
        <dbReference type="ARBA" id="ARBA00008741"/>
    </source>
</evidence>
<evidence type="ECO:0000256" key="8">
    <source>
        <dbReference type="ARBA" id="ARBA00022692"/>
    </source>
</evidence>
<evidence type="ECO:0000256" key="4">
    <source>
        <dbReference type="ARBA" id="ARBA00016461"/>
    </source>
</evidence>
<comment type="caution">
    <text evidence="14">The sequence shown here is derived from an EMBL/GenBank/DDBJ whole genome shotgun (WGS) entry which is preliminary data.</text>
</comment>
<dbReference type="GO" id="GO:0015886">
    <property type="term" value="P:heme transport"/>
    <property type="evidence" value="ECO:0007669"/>
    <property type="project" value="InterPro"/>
</dbReference>
<comment type="subcellular location">
    <subcellularLocation>
        <location evidence="2 12">Cell inner membrane</location>
        <topology evidence="2 12">Single-pass membrane protein</topology>
    </subcellularLocation>
</comment>
<feature type="region of interest" description="Disordered" evidence="13">
    <location>
        <begin position="59"/>
        <end position="79"/>
    </location>
</feature>
<keyword evidence="15" id="KW-1185">Reference proteome</keyword>
<keyword evidence="6 12" id="KW-1003">Cell membrane</keyword>
<evidence type="ECO:0000256" key="7">
    <source>
        <dbReference type="ARBA" id="ARBA00022519"/>
    </source>
</evidence>
<dbReference type="EMBL" id="JAFKCV010000007">
    <property type="protein sequence ID" value="MBN7826330.1"/>
    <property type="molecule type" value="Genomic_DNA"/>
</dbReference>
<dbReference type="GO" id="GO:0017004">
    <property type="term" value="P:cytochrome complex assembly"/>
    <property type="evidence" value="ECO:0007669"/>
    <property type="project" value="UniProtKB-KW"/>
</dbReference>
<keyword evidence="10 12" id="KW-1133">Transmembrane helix</keyword>
<keyword evidence="11 12" id="KW-0472">Membrane</keyword>
<feature type="transmembrane region" description="Helical" evidence="12">
    <location>
        <begin position="15"/>
        <end position="39"/>
    </location>
</feature>
<accession>A0A939DQG4</accession>
<evidence type="ECO:0000256" key="6">
    <source>
        <dbReference type="ARBA" id="ARBA00022475"/>
    </source>
</evidence>
<evidence type="ECO:0000256" key="10">
    <source>
        <dbReference type="ARBA" id="ARBA00022989"/>
    </source>
</evidence>
<dbReference type="InterPro" id="IPR007078">
    <property type="entry name" value="Haem_export_protD_CcmD"/>
</dbReference>
<evidence type="ECO:0000256" key="9">
    <source>
        <dbReference type="ARBA" id="ARBA00022748"/>
    </source>
</evidence>
<dbReference type="InterPro" id="IPR052075">
    <property type="entry name" value="Heme_exporter_D"/>
</dbReference>
<protein>
    <recommendedName>
        <fullName evidence="4 12">Heme exporter protein D</fullName>
    </recommendedName>
</protein>
<keyword evidence="7 12" id="KW-0997">Cell inner membrane</keyword>
<comment type="function">
    <text evidence="1 12">Required for the export of heme to the periplasm for the biogenesis of c-type cytochromes.</text>
</comment>
<keyword evidence="9 12" id="KW-0201">Cytochrome c-type biogenesis</keyword>
<dbReference type="Pfam" id="PF04995">
    <property type="entry name" value="CcmD"/>
    <property type="match status" value="1"/>
</dbReference>
<dbReference type="GO" id="GO:0005886">
    <property type="term" value="C:plasma membrane"/>
    <property type="evidence" value="ECO:0007669"/>
    <property type="project" value="UniProtKB-SubCell"/>
</dbReference>
<dbReference type="RefSeq" id="WP_206574442.1">
    <property type="nucleotide sequence ID" value="NZ_JAFKCV010000007.1"/>
</dbReference>
<name>A0A939DQG4_9ALTE</name>
<dbReference type="AlphaFoldDB" id="A0A939DQG4"/>
<evidence type="ECO:0000256" key="5">
    <source>
        <dbReference type="ARBA" id="ARBA00022448"/>
    </source>
</evidence>
<sequence>MQFDSWQAFWAMGGYGFYVWLAFAVSLLALIVLIGHSLISRRNLVRLIGREQQRLARIKRSQARRQTADQFEVDDEPQT</sequence>
<dbReference type="PANTHER" id="PTHR37531:SF1">
    <property type="entry name" value="HEME EXPORTER PROTEIN D"/>
    <property type="match status" value="1"/>
</dbReference>
<evidence type="ECO:0000313" key="14">
    <source>
        <dbReference type="EMBL" id="MBN7826330.1"/>
    </source>
</evidence>
<dbReference type="Proteomes" id="UP000664654">
    <property type="component" value="Unassembled WGS sequence"/>
</dbReference>
<evidence type="ECO:0000256" key="12">
    <source>
        <dbReference type="RuleBase" id="RU363101"/>
    </source>
</evidence>
<evidence type="ECO:0000313" key="15">
    <source>
        <dbReference type="Proteomes" id="UP000664654"/>
    </source>
</evidence>
<dbReference type="GO" id="GO:1903607">
    <property type="term" value="P:cytochrome c biosynthetic process"/>
    <property type="evidence" value="ECO:0007669"/>
    <property type="project" value="TreeGrafter"/>
</dbReference>
<keyword evidence="5 12" id="KW-0813">Transport</keyword>
<comment type="similarity">
    <text evidence="3 12">Belongs to the CcmD/CycX/HelD family.</text>
</comment>
<keyword evidence="8 12" id="KW-0812">Transmembrane</keyword>